<evidence type="ECO:0000256" key="16">
    <source>
        <dbReference type="SAM" id="SignalP"/>
    </source>
</evidence>
<feature type="signal peptide" evidence="16">
    <location>
        <begin position="1"/>
        <end position="20"/>
    </location>
</feature>
<reference evidence="19" key="2">
    <citation type="submission" date="2025-09" db="UniProtKB">
        <authorList>
            <consortium name="Ensembl"/>
        </authorList>
    </citation>
    <scope>IDENTIFICATION</scope>
</reference>
<dbReference type="Gene3D" id="2.40.20.10">
    <property type="entry name" value="Plasminogen Kringle 4"/>
    <property type="match status" value="1"/>
</dbReference>
<keyword evidence="7 15" id="KW-0378">Hydrolase</keyword>
<evidence type="ECO:0000256" key="3">
    <source>
        <dbReference type="ARBA" id="ARBA00022536"/>
    </source>
</evidence>
<dbReference type="InterPro" id="IPR001254">
    <property type="entry name" value="Trypsin_dom"/>
</dbReference>
<dbReference type="GO" id="GO:0005615">
    <property type="term" value="C:extracellular space"/>
    <property type="evidence" value="ECO:0007669"/>
    <property type="project" value="TreeGrafter"/>
</dbReference>
<reference evidence="19" key="1">
    <citation type="submission" date="2025-08" db="UniProtKB">
        <authorList>
            <consortium name="Ensembl"/>
        </authorList>
    </citation>
    <scope>IDENTIFICATION</scope>
</reference>
<dbReference type="FunFam" id="2.40.10.10:FF:000003">
    <property type="entry name" value="Transmembrane serine protease 3"/>
    <property type="match status" value="1"/>
</dbReference>
<dbReference type="SMART" id="SM00130">
    <property type="entry name" value="KR"/>
    <property type="match status" value="1"/>
</dbReference>
<keyword evidence="2" id="KW-0964">Secreted</keyword>
<dbReference type="InterPro" id="IPR038178">
    <property type="entry name" value="Kringle_sf"/>
</dbReference>
<dbReference type="Pfam" id="PF00089">
    <property type="entry name" value="Trypsin"/>
    <property type="match status" value="1"/>
</dbReference>
<evidence type="ECO:0000259" key="18">
    <source>
        <dbReference type="PROSITE" id="PS50240"/>
    </source>
</evidence>
<evidence type="ECO:0000256" key="2">
    <source>
        <dbReference type="ARBA" id="ARBA00022525"/>
    </source>
</evidence>
<evidence type="ECO:0000256" key="4">
    <source>
        <dbReference type="ARBA" id="ARBA00022572"/>
    </source>
</evidence>
<name>A0A668VP86_OREAU</name>
<dbReference type="Proteomes" id="UP000472276">
    <property type="component" value="Unassembled WGS sequence"/>
</dbReference>
<evidence type="ECO:0000256" key="5">
    <source>
        <dbReference type="ARBA" id="ARBA00022670"/>
    </source>
</evidence>
<evidence type="ECO:0000256" key="12">
    <source>
        <dbReference type="ARBA" id="ARBA00036320"/>
    </source>
</evidence>
<comment type="catalytic activity">
    <reaction evidence="12">
        <text>Preferential cleavage: Arg-|-Xaa, Lys-|-Xaa.</text>
        <dbReference type="EC" id="3.4.21.4"/>
    </reaction>
</comment>
<evidence type="ECO:0000256" key="8">
    <source>
        <dbReference type="ARBA" id="ARBA00022825"/>
    </source>
</evidence>
<evidence type="ECO:0000259" key="17">
    <source>
        <dbReference type="PROSITE" id="PS50070"/>
    </source>
</evidence>
<dbReference type="Pfam" id="PF00051">
    <property type="entry name" value="Kringle"/>
    <property type="match status" value="1"/>
</dbReference>
<evidence type="ECO:0000256" key="1">
    <source>
        <dbReference type="ARBA" id="ARBA00004239"/>
    </source>
</evidence>
<dbReference type="PROSITE" id="PS50070">
    <property type="entry name" value="KRINGLE_2"/>
    <property type="match status" value="1"/>
</dbReference>
<keyword evidence="9" id="KW-0865">Zymogen</keyword>
<feature type="domain" description="Peptidase S1" evidence="18">
    <location>
        <begin position="136"/>
        <end position="378"/>
    </location>
</feature>
<keyword evidence="10" id="KW-1015">Disulfide bond</keyword>
<dbReference type="PRINTS" id="PR00018">
    <property type="entry name" value="KRINGLE"/>
</dbReference>
<dbReference type="PROSITE" id="PS50240">
    <property type="entry name" value="TRYPSIN_DOM"/>
    <property type="match status" value="1"/>
</dbReference>
<feature type="domain" description="Kringle" evidence="17">
    <location>
        <begin position="30"/>
        <end position="103"/>
    </location>
</feature>
<keyword evidence="4 14" id="KW-0420">Kringle</keyword>
<evidence type="ECO:0000256" key="9">
    <source>
        <dbReference type="ARBA" id="ARBA00023145"/>
    </source>
</evidence>
<dbReference type="InterPro" id="IPR001314">
    <property type="entry name" value="Peptidase_S1A"/>
</dbReference>
<dbReference type="GO" id="GO:0031639">
    <property type="term" value="P:plasminogen activation"/>
    <property type="evidence" value="ECO:0007669"/>
    <property type="project" value="TreeGrafter"/>
</dbReference>
<dbReference type="SUPFAM" id="SSF57440">
    <property type="entry name" value="Kringle-like"/>
    <property type="match status" value="1"/>
</dbReference>
<dbReference type="InterPro" id="IPR033116">
    <property type="entry name" value="TRYPSIN_SER"/>
</dbReference>
<feature type="chain" id="PRO_5025639322" description="trypsin" evidence="16">
    <location>
        <begin position="21"/>
        <end position="391"/>
    </location>
</feature>
<dbReference type="GO" id="GO:0033628">
    <property type="term" value="P:regulation of cell adhesion mediated by integrin"/>
    <property type="evidence" value="ECO:0007669"/>
    <property type="project" value="TreeGrafter"/>
</dbReference>
<evidence type="ECO:0000313" key="20">
    <source>
        <dbReference type="Proteomes" id="UP000472276"/>
    </source>
</evidence>
<evidence type="ECO:0000313" key="19">
    <source>
        <dbReference type="Ensembl" id="ENSOABP00000053736.1"/>
    </source>
</evidence>
<dbReference type="EC" id="3.4.21.4" evidence="13"/>
<dbReference type="PROSITE" id="PS00021">
    <property type="entry name" value="KRINGLE_1"/>
    <property type="match status" value="1"/>
</dbReference>
<gene>
    <name evidence="19" type="primary">plaua</name>
</gene>
<dbReference type="SMART" id="SM00020">
    <property type="entry name" value="Tryp_SPc"/>
    <property type="match status" value="1"/>
</dbReference>
<sequence length="391" mass="43048">MNFFVLVVILAAVSMDVAFSQRSSIQARQRCLSGDGSEYSGNVDKSSTGRSCLYWNRVKPQWNNVPGLGRHHYCRNPDNSDMPWCFVTKRKRTVREYCDIPRCTTHIGPASQTPPQLPVDTAQTCGETSEKKMYKIVGGSFTPIESQPWVAAIFHKRYGFLCGGTLISPSWILTAAHCFSDGENTKLTHLSIYLGKSAINETNAGSEQRFAVERLIMHEGYDDTTYNNDIALIKLKGRGRGYAVKSASVRIACLPPFHTELPPGFTCSIAGFGKESAGSFQFSQYLKQAEVKLMSNADCSKKVHYGTRITDNMFCAASPDWSTDACKGDSGGPLVCGASGRMFLFGVVSWGEGCARKNKPGVYTKVTNYNTWIAGKTGLIEYAKGLMYPLK</sequence>
<organism evidence="19 20">
    <name type="scientific">Oreochromis aureus</name>
    <name type="common">Israeli tilapia</name>
    <name type="synonym">Chromis aureus</name>
    <dbReference type="NCBI Taxonomy" id="47969"/>
    <lineage>
        <taxon>Eukaryota</taxon>
        <taxon>Metazoa</taxon>
        <taxon>Chordata</taxon>
        <taxon>Craniata</taxon>
        <taxon>Vertebrata</taxon>
        <taxon>Euteleostomi</taxon>
        <taxon>Actinopterygii</taxon>
        <taxon>Neopterygii</taxon>
        <taxon>Teleostei</taxon>
        <taxon>Neoteleostei</taxon>
        <taxon>Acanthomorphata</taxon>
        <taxon>Ovalentaria</taxon>
        <taxon>Cichlomorphae</taxon>
        <taxon>Cichliformes</taxon>
        <taxon>Cichlidae</taxon>
        <taxon>African cichlids</taxon>
        <taxon>Pseudocrenilabrinae</taxon>
        <taxon>Oreochromini</taxon>
        <taxon>Oreochromis</taxon>
    </lineage>
</organism>
<dbReference type="GO" id="GO:0004252">
    <property type="term" value="F:serine-type endopeptidase activity"/>
    <property type="evidence" value="ECO:0007669"/>
    <property type="project" value="UniProtKB-EC"/>
</dbReference>
<dbReference type="InterPro" id="IPR013806">
    <property type="entry name" value="Kringle-like"/>
</dbReference>
<dbReference type="SUPFAM" id="SSF50494">
    <property type="entry name" value="Trypsin-like serine proteases"/>
    <property type="match status" value="1"/>
</dbReference>
<keyword evidence="3" id="KW-0245">EGF-like domain</keyword>
<dbReference type="InterPro" id="IPR018114">
    <property type="entry name" value="TRYPSIN_HIS"/>
</dbReference>
<dbReference type="Gene3D" id="2.40.10.10">
    <property type="entry name" value="Trypsin-like serine proteases"/>
    <property type="match status" value="1"/>
</dbReference>
<protein>
    <recommendedName>
        <fullName evidence="13">trypsin</fullName>
        <ecNumber evidence="13">3.4.21.4</ecNumber>
    </recommendedName>
</protein>
<evidence type="ECO:0000256" key="14">
    <source>
        <dbReference type="PROSITE-ProRule" id="PRU00121"/>
    </source>
</evidence>
<keyword evidence="20" id="KW-1185">Reference proteome</keyword>
<dbReference type="PANTHER" id="PTHR24264:SF38">
    <property type="entry name" value="UROKINASE-TYPE PLASMINOGEN ACTIVATOR"/>
    <property type="match status" value="1"/>
</dbReference>
<dbReference type="PANTHER" id="PTHR24264">
    <property type="entry name" value="TRYPSIN-RELATED"/>
    <property type="match status" value="1"/>
</dbReference>
<dbReference type="InterPro" id="IPR043504">
    <property type="entry name" value="Peptidase_S1_PA_chymotrypsin"/>
</dbReference>
<comment type="subcellular location">
    <subcellularLocation>
        <location evidence="1">Secreted</location>
        <location evidence="1">Extracellular space</location>
    </subcellularLocation>
</comment>
<keyword evidence="8 15" id="KW-0720">Serine protease</keyword>
<dbReference type="InterPro" id="IPR050127">
    <property type="entry name" value="Serine_Proteases_S1"/>
</dbReference>
<dbReference type="PROSITE" id="PS00135">
    <property type="entry name" value="TRYPSIN_SER"/>
    <property type="match status" value="1"/>
</dbReference>
<evidence type="ECO:0000256" key="11">
    <source>
        <dbReference type="ARBA" id="ARBA00023202"/>
    </source>
</evidence>
<evidence type="ECO:0000256" key="15">
    <source>
        <dbReference type="RuleBase" id="RU363034"/>
    </source>
</evidence>
<dbReference type="CDD" id="cd00190">
    <property type="entry name" value="Tryp_SPc"/>
    <property type="match status" value="1"/>
</dbReference>
<dbReference type="OMA" id="WPWCYVQ"/>
<accession>A0A668VP86</accession>
<dbReference type="InterPro" id="IPR009003">
    <property type="entry name" value="Peptidase_S1_PA"/>
</dbReference>
<dbReference type="Ensembl" id="ENSOABT00000055097.2">
    <property type="protein sequence ID" value="ENSOABP00000053736.1"/>
    <property type="gene ID" value="ENSOABG00000023737.2"/>
</dbReference>
<dbReference type="PRINTS" id="PR00722">
    <property type="entry name" value="CHYMOTRYPSIN"/>
</dbReference>
<keyword evidence="11" id="KW-0617">Plasminogen activation</keyword>
<evidence type="ECO:0000256" key="7">
    <source>
        <dbReference type="ARBA" id="ARBA00022801"/>
    </source>
</evidence>
<evidence type="ECO:0000256" key="13">
    <source>
        <dbReference type="ARBA" id="ARBA00038868"/>
    </source>
</evidence>
<dbReference type="PROSITE" id="PS00134">
    <property type="entry name" value="TRYPSIN_HIS"/>
    <property type="match status" value="1"/>
</dbReference>
<evidence type="ECO:0000256" key="10">
    <source>
        <dbReference type="ARBA" id="ARBA00023157"/>
    </source>
</evidence>
<comment type="caution">
    <text evidence="14">Lacks conserved residue(s) required for the propagation of feature annotation.</text>
</comment>
<keyword evidence="5 15" id="KW-0645">Protease</keyword>
<dbReference type="AlphaFoldDB" id="A0A668VP86"/>
<dbReference type="InterPro" id="IPR000001">
    <property type="entry name" value="Kringle"/>
</dbReference>
<evidence type="ECO:0000256" key="6">
    <source>
        <dbReference type="ARBA" id="ARBA00022729"/>
    </source>
</evidence>
<keyword evidence="6 16" id="KW-0732">Signal</keyword>
<proteinExistence type="predicted"/>
<dbReference type="InterPro" id="IPR018056">
    <property type="entry name" value="Kringle_CS"/>
</dbReference>
<dbReference type="CDD" id="cd00108">
    <property type="entry name" value="KR"/>
    <property type="match status" value="1"/>
</dbReference>